<dbReference type="PANTHER" id="PTHR34182">
    <property type="entry name" value="PROTEIN-EXPORT MEMBRANE PROTEIN SECG"/>
    <property type="match status" value="1"/>
</dbReference>
<evidence type="ECO:0000256" key="8">
    <source>
        <dbReference type="ARBA" id="ARBA00023010"/>
    </source>
</evidence>
<organism evidence="12">
    <name type="scientific">Desulfatirhabdium butyrativorans</name>
    <dbReference type="NCBI Taxonomy" id="340467"/>
    <lineage>
        <taxon>Bacteria</taxon>
        <taxon>Pseudomonadati</taxon>
        <taxon>Thermodesulfobacteriota</taxon>
        <taxon>Desulfobacteria</taxon>
        <taxon>Desulfobacterales</taxon>
        <taxon>Desulfatirhabdiaceae</taxon>
        <taxon>Desulfatirhabdium</taxon>
    </lineage>
</organism>
<dbReference type="Pfam" id="PF03840">
    <property type="entry name" value="SecG"/>
    <property type="match status" value="1"/>
</dbReference>
<keyword evidence="4 10" id="KW-1003">Cell membrane</keyword>
<name>A0A7C4RR80_9BACT</name>
<keyword evidence="9 10" id="KW-0472">Membrane</keyword>
<comment type="similarity">
    <text evidence="2 10">Belongs to the SecG family.</text>
</comment>
<dbReference type="NCBIfam" id="TIGR00810">
    <property type="entry name" value="secG"/>
    <property type="match status" value="1"/>
</dbReference>
<dbReference type="AlphaFoldDB" id="A0A7C4RR80"/>
<evidence type="ECO:0000256" key="1">
    <source>
        <dbReference type="ARBA" id="ARBA00004651"/>
    </source>
</evidence>
<comment type="caution">
    <text evidence="12">The sequence shown here is derived from an EMBL/GenBank/DDBJ whole genome shotgun (WGS) entry which is preliminary data.</text>
</comment>
<dbReference type="InterPro" id="IPR004692">
    <property type="entry name" value="SecG"/>
</dbReference>
<dbReference type="PANTHER" id="PTHR34182:SF1">
    <property type="entry name" value="PROTEIN-EXPORT MEMBRANE PROTEIN SECG"/>
    <property type="match status" value="1"/>
</dbReference>
<protein>
    <recommendedName>
        <fullName evidence="10">Protein-export membrane protein SecG</fullName>
    </recommendedName>
</protein>
<evidence type="ECO:0000256" key="9">
    <source>
        <dbReference type="ARBA" id="ARBA00023136"/>
    </source>
</evidence>
<accession>A0A7C4RR80</accession>
<sequence length="100" mass="10155">MSYLLIGIHVVVCIALILIVLLQTGKGADMGAAFGMGSSQTLFGSSGATTFLSKATTVAAVIFMLTSLMLAVVSSNRSGDSVVTKVNPTTQSAPSGETNK</sequence>
<dbReference type="GO" id="GO:0043952">
    <property type="term" value="P:protein transport by the Sec complex"/>
    <property type="evidence" value="ECO:0007669"/>
    <property type="project" value="TreeGrafter"/>
</dbReference>
<evidence type="ECO:0000256" key="6">
    <source>
        <dbReference type="ARBA" id="ARBA00022927"/>
    </source>
</evidence>
<keyword evidence="5 10" id="KW-0812">Transmembrane</keyword>
<comment type="caution">
    <text evidence="10">Lacks conserved residue(s) required for the propagation of feature annotation.</text>
</comment>
<keyword evidence="3 10" id="KW-0813">Transport</keyword>
<evidence type="ECO:0000256" key="11">
    <source>
        <dbReference type="SAM" id="MobiDB-lite"/>
    </source>
</evidence>
<keyword evidence="7 10" id="KW-1133">Transmembrane helix</keyword>
<reference evidence="12" key="1">
    <citation type="journal article" date="2020" name="mSystems">
        <title>Genome- and Community-Level Interaction Insights into Carbon Utilization and Element Cycling Functions of Hydrothermarchaeota in Hydrothermal Sediment.</title>
        <authorList>
            <person name="Zhou Z."/>
            <person name="Liu Y."/>
            <person name="Xu W."/>
            <person name="Pan J."/>
            <person name="Luo Z.H."/>
            <person name="Li M."/>
        </authorList>
    </citation>
    <scope>NUCLEOTIDE SEQUENCE [LARGE SCALE GENOMIC DNA]</scope>
    <source>
        <strain evidence="12">SpSt-477</strain>
    </source>
</reference>
<dbReference type="GO" id="GO:0005886">
    <property type="term" value="C:plasma membrane"/>
    <property type="evidence" value="ECO:0007669"/>
    <property type="project" value="UniProtKB-SubCell"/>
</dbReference>
<dbReference type="EMBL" id="DSUH01000105">
    <property type="protein sequence ID" value="HGU32136.1"/>
    <property type="molecule type" value="Genomic_DNA"/>
</dbReference>
<gene>
    <name evidence="12" type="primary">secG</name>
    <name evidence="12" type="ORF">ENS29_04690</name>
</gene>
<feature type="transmembrane region" description="Helical" evidence="10">
    <location>
        <begin position="51"/>
        <end position="73"/>
    </location>
</feature>
<evidence type="ECO:0000256" key="3">
    <source>
        <dbReference type="ARBA" id="ARBA00022448"/>
    </source>
</evidence>
<evidence type="ECO:0000256" key="2">
    <source>
        <dbReference type="ARBA" id="ARBA00008445"/>
    </source>
</evidence>
<proteinExistence type="inferred from homology"/>
<keyword evidence="6 10" id="KW-0653">Protein transport</keyword>
<comment type="function">
    <text evidence="10">Involved in protein export. Participates in an early event of protein translocation.</text>
</comment>
<evidence type="ECO:0000256" key="7">
    <source>
        <dbReference type="ARBA" id="ARBA00022989"/>
    </source>
</evidence>
<dbReference type="GO" id="GO:0065002">
    <property type="term" value="P:intracellular protein transmembrane transport"/>
    <property type="evidence" value="ECO:0007669"/>
    <property type="project" value="TreeGrafter"/>
</dbReference>
<evidence type="ECO:0000256" key="5">
    <source>
        <dbReference type="ARBA" id="ARBA00022692"/>
    </source>
</evidence>
<keyword evidence="8 10" id="KW-0811">Translocation</keyword>
<comment type="subcellular location">
    <subcellularLocation>
        <location evidence="1 10">Cell membrane</location>
        <topology evidence="1 10">Multi-pass membrane protein</topology>
    </subcellularLocation>
</comment>
<dbReference type="PRINTS" id="PR01651">
    <property type="entry name" value="SECGEXPORT"/>
</dbReference>
<evidence type="ECO:0000256" key="10">
    <source>
        <dbReference type="RuleBase" id="RU365087"/>
    </source>
</evidence>
<evidence type="ECO:0000313" key="12">
    <source>
        <dbReference type="EMBL" id="HGU32136.1"/>
    </source>
</evidence>
<dbReference type="GO" id="GO:0015450">
    <property type="term" value="F:protein-transporting ATPase activity"/>
    <property type="evidence" value="ECO:0007669"/>
    <property type="project" value="UniProtKB-UniRule"/>
</dbReference>
<dbReference type="GO" id="GO:0009306">
    <property type="term" value="P:protein secretion"/>
    <property type="evidence" value="ECO:0007669"/>
    <property type="project" value="UniProtKB-UniRule"/>
</dbReference>
<evidence type="ECO:0000256" key="4">
    <source>
        <dbReference type="ARBA" id="ARBA00022475"/>
    </source>
</evidence>
<feature type="region of interest" description="Disordered" evidence="11">
    <location>
        <begin position="76"/>
        <end position="100"/>
    </location>
</feature>